<reference evidence="2" key="1">
    <citation type="journal article" date="2022" name="bioRxiv">
        <title>Sequencing and chromosome-scale assembly of the giantPleurodeles waltlgenome.</title>
        <authorList>
            <person name="Brown T."/>
            <person name="Elewa A."/>
            <person name="Iarovenko S."/>
            <person name="Subramanian E."/>
            <person name="Araus A.J."/>
            <person name="Petzold A."/>
            <person name="Susuki M."/>
            <person name="Suzuki K.-i.T."/>
            <person name="Hayashi T."/>
            <person name="Toyoda A."/>
            <person name="Oliveira C."/>
            <person name="Osipova E."/>
            <person name="Leigh N.D."/>
            <person name="Simon A."/>
            <person name="Yun M.H."/>
        </authorList>
    </citation>
    <scope>NUCLEOTIDE SEQUENCE</scope>
    <source>
        <strain evidence="2">20211129_DDA</strain>
        <tissue evidence="2">Liver</tissue>
    </source>
</reference>
<organism evidence="2 3">
    <name type="scientific">Pleurodeles waltl</name>
    <name type="common">Iberian ribbed newt</name>
    <dbReference type="NCBI Taxonomy" id="8319"/>
    <lineage>
        <taxon>Eukaryota</taxon>
        <taxon>Metazoa</taxon>
        <taxon>Chordata</taxon>
        <taxon>Craniata</taxon>
        <taxon>Vertebrata</taxon>
        <taxon>Euteleostomi</taxon>
        <taxon>Amphibia</taxon>
        <taxon>Batrachia</taxon>
        <taxon>Caudata</taxon>
        <taxon>Salamandroidea</taxon>
        <taxon>Salamandridae</taxon>
        <taxon>Pleurodelinae</taxon>
        <taxon>Pleurodeles</taxon>
    </lineage>
</organism>
<proteinExistence type="predicted"/>
<dbReference type="AlphaFoldDB" id="A0AAV7L4U3"/>
<dbReference type="EMBL" id="JANPWB010000016">
    <property type="protein sequence ID" value="KAJ1085294.1"/>
    <property type="molecule type" value="Genomic_DNA"/>
</dbReference>
<evidence type="ECO:0000313" key="2">
    <source>
        <dbReference type="EMBL" id="KAJ1085294.1"/>
    </source>
</evidence>
<comment type="caution">
    <text evidence="2">The sequence shown here is derived from an EMBL/GenBank/DDBJ whole genome shotgun (WGS) entry which is preliminary data.</text>
</comment>
<feature type="region of interest" description="Disordered" evidence="1">
    <location>
        <begin position="1"/>
        <end position="29"/>
    </location>
</feature>
<evidence type="ECO:0000313" key="3">
    <source>
        <dbReference type="Proteomes" id="UP001066276"/>
    </source>
</evidence>
<dbReference type="Proteomes" id="UP001066276">
    <property type="component" value="Chromosome 12"/>
</dbReference>
<name>A0AAV7L4U3_PLEWA</name>
<sequence>MTSGEAWSQRSRKWTAESVSPAAPGRGDPWQCFCLRYSGESVHDTAGDAGVAHV</sequence>
<keyword evidence="3" id="KW-1185">Reference proteome</keyword>
<evidence type="ECO:0000256" key="1">
    <source>
        <dbReference type="SAM" id="MobiDB-lite"/>
    </source>
</evidence>
<gene>
    <name evidence="2" type="ORF">NDU88_005427</name>
</gene>
<protein>
    <submittedName>
        <fullName evidence="2">Uncharacterized protein</fullName>
    </submittedName>
</protein>
<accession>A0AAV7L4U3</accession>